<organism evidence="2 3">
    <name type="scientific">Fundidesulfovibrio magnetotacticus</name>
    <dbReference type="NCBI Taxonomy" id="2730080"/>
    <lineage>
        <taxon>Bacteria</taxon>
        <taxon>Pseudomonadati</taxon>
        <taxon>Thermodesulfobacteriota</taxon>
        <taxon>Desulfovibrionia</taxon>
        <taxon>Desulfovibrionales</taxon>
        <taxon>Desulfovibrionaceae</taxon>
        <taxon>Fundidesulfovibrio</taxon>
    </lineage>
</organism>
<dbReference type="Pfam" id="PF08242">
    <property type="entry name" value="Methyltransf_12"/>
    <property type="match status" value="1"/>
</dbReference>
<dbReference type="AlphaFoldDB" id="A0A6V8LIF2"/>
<dbReference type="SUPFAM" id="SSF53335">
    <property type="entry name" value="S-adenosyl-L-methionine-dependent methyltransferases"/>
    <property type="match status" value="1"/>
</dbReference>
<dbReference type="EMBL" id="BLTE01000001">
    <property type="protein sequence ID" value="GFK92493.1"/>
    <property type="molecule type" value="Genomic_DNA"/>
</dbReference>
<gene>
    <name evidence="2" type="primary">bioC_1</name>
    <name evidence="2" type="ORF">NNJEOMEG_00318</name>
</gene>
<accession>A0A6V8LIF2</accession>
<dbReference type="EC" id="2.1.1.197" evidence="2"/>
<dbReference type="PANTHER" id="PTHR43464">
    <property type="entry name" value="METHYLTRANSFERASE"/>
    <property type="match status" value="1"/>
</dbReference>
<proteinExistence type="predicted"/>
<dbReference type="Proteomes" id="UP000494245">
    <property type="component" value="Unassembled WGS sequence"/>
</dbReference>
<dbReference type="CDD" id="cd02440">
    <property type="entry name" value="AdoMet_MTases"/>
    <property type="match status" value="1"/>
</dbReference>
<evidence type="ECO:0000259" key="1">
    <source>
        <dbReference type="Pfam" id="PF08242"/>
    </source>
</evidence>
<dbReference type="RefSeq" id="WP_173080619.1">
    <property type="nucleotide sequence ID" value="NZ_BLTE01000001.1"/>
</dbReference>
<dbReference type="PANTHER" id="PTHR43464:SF94">
    <property type="entry name" value="MALONYL-[ACYL-CARRIER PROTEIN] O-METHYLTRANSFERASE"/>
    <property type="match status" value="1"/>
</dbReference>
<dbReference type="InterPro" id="IPR013217">
    <property type="entry name" value="Methyltransf_12"/>
</dbReference>
<keyword evidence="2" id="KW-0489">Methyltransferase</keyword>
<dbReference type="GO" id="GO:0102130">
    <property type="term" value="F:malonyl-CoA methyltransferase activity"/>
    <property type="evidence" value="ECO:0007669"/>
    <property type="project" value="UniProtKB-EC"/>
</dbReference>
<feature type="domain" description="Methyltransferase type 12" evidence="1">
    <location>
        <begin position="49"/>
        <end position="152"/>
    </location>
</feature>
<dbReference type="GO" id="GO:0032259">
    <property type="term" value="P:methylation"/>
    <property type="evidence" value="ECO:0007669"/>
    <property type="project" value="UniProtKB-KW"/>
</dbReference>
<reference evidence="2 3" key="2">
    <citation type="submission" date="2020-05" db="EMBL/GenBank/DDBJ databases">
        <title>Draft genome sequence of Desulfovibrio sp. strainFSS-1.</title>
        <authorList>
            <person name="Shimoshige H."/>
            <person name="Kobayashi H."/>
            <person name="Maekawa T."/>
        </authorList>
    </citation>
    <scope>NUCLEOTIDE SEQUENCE [LARGE SCALE GENOMIC DNA]</scope>
    <source>
        <strain evidence="2 3">SIID29052-01</strain>
    </source>
</reference>
<evidence type="ECO:0000313" key="2">
    <source>
        <dbReference type="EMBL" id="GFK92493.1"/>
    </source>
</evidence>
<keyword evidence="3" id="KW-1185">Reference proteome</keyword>
<dbReference type="InterPro" id="IPR029063">
    <property type="entry name" value="SAM-dependent_MTases_sf"/>
</dbReference>
<protein>
    <submittedName>
        <fullName evidence="2">Malonyl-[acyl-carrier protein] O-methyltransferase</fullName>
        <ecNumber evidence="2">2.1.1.197</ecNumber>
    </submittedName>
</protein>
<evidence type="ECO:0000313" key="3">
    <source>
        <dbReference type="Proteomes" id="UP000494245"/>
    </source>
</evidence>
<reference evidence="2 3" key="1">
    <citation type="submission" date="2020-04" db="EMBL/GenBank/DDBJ databases">
        <authorList>
            <consortium name="Desulfovibrio sp. FSS-1 genome sequencing consortium"/>
            <person name="Shimoshige H."/>
            <person name="Kobayashi H."/>
            <person name="Maekawa T."/>
        </authorList>
    </citation>
    <scope>NUCLEOTIDE SEQUENCE [LARGE SCALE GENOMIC DNA]</scope>
    <source>
        <strain evidence="2 3">SIID29052-01</strain>
    </source>
</reference>
<comment type="caution">
    <text evidence="2">The sequence shown here is derived from an EMBL/GenBank/DDBJ whole genome shotgun (WGS) entry which is preliminary data.</text>
</comment>
<keyword evidence="2" id="KW-0808">Transferase</keyword>
<dbReference type="Gene3D" id="3.40.50.150">
    <property type="entry name" value="Vaccinia Virus protein VP39"/>
    <property type="match status" value="1"/>
</dbReference>
<name>A0A6V8LIF2_9BACT</name>
<sequence length="265" mass="27842">MTLSRQARIRRAFSRAESYDLHARPQEAAAHRLAGLILQRGLPHGASVLDAGCGTGFLAQRLAAQASVGRYVLADLSPVMLGRAVRRLDASPGRLRIGLRPGAPLAVAMDIQAPALRPGFHVVVSSMALHWTENLGQALAALWSLVRPGGLLAVCLPGAGTFGPWRAAHQALGLPCGLQDFPSQEDLAALFPAPPEIIEEVHPLALASALDLPRHLRAVGGRVPRPGHTPLAPGALRAVAALADASPAPMAYHALHALAFRPLTH</sequence>